<dbReference type="Proteomes" id="UP000321570">
    <property type="component" value="Unassembled WGS sequence"/>
</dbReference>
<sequence>MMHSFEGRFKSRRQPPYIPEQTNIVQKMQEERRVRAQNARLEKAAITIQCFYRGYKTRRMAKDILDKHFLQLSDVFLALSTDASSDPCLEKSMQSCLSSFLLCCRSGSSNFLMMARVLLTPTCKSIFIQSIQRGYSSLLATIKQTIIYFLSYLKSLPPLSSTDQYSIIIEVLDAYLFRSRSRQYSQSIPGAESDKFFLDVCKRGRYFSSLTVFIDRQSHFPDEFSSSALDEYIRMPNNRNFVYLIRTPFSLCSSKQGSSDVSPLQEIVSMAVKDIADVDEQNRSTDSSRFLRFIFPLIGSSIPFETLVNYLYACAGGETEAVQSIPENEYSKPSLNLLMVFLSGPIQGYLREKRLGSGSNDDHEVLLRVLRILAWMFSALIAARCPADGSTAVFSPPFPPEPLDGPHSTQTRFTKHSTILVDSVYADNDSDSSVAEADNDDINMLHSGRDFEQTPLPAEIVRFTDSVPGQTKEVFNLLEKILPLIGREVLQGVCISHSNNSKDEGVQEVLNSIPILYAMLAFYRSTPPTSLRLLTSSVSEPPQFIHDLWQLVTTIRGDNKVETIFDSIVNKTILDTPRNMDLFTSALLTFLASLHYRLYQLTDEEVDANPRPPENINSYGFTPNCLLSVGLRLRDFLLGVIDLLYPDRPPLRAKPDGSYAPVTLGDVIARVERQRMSDRSTTSPNKERADEKARLIWCLHRWRSVFLATQQVIRLIYAWRRRRRRLQFEDWAIATSDPSNQETEPGIEWLCPSSMSSELAEARTAEWILRFCDDLKSRESTGAELGYFSCLNPDAADDTPMTSGAYIYWRKWTLIFELPFIFPFWDRVKLFVTMVRIHRINHQRPTYDHGLLTTRGNSVNLKVHRNRVYEDVFMALVGKPAETFLDRFTVTFYNEAGLMEMGIDGGGLCREMIVAVLSQGFDPSRGLFRYNDDHALYPNPDAEALMEDFEAHYIFLGAILAKAIYEGMLVDLQFAPFFLAKIISANRNLSVDFNHLRSLDAELYRQLCRLKSYQGDVSDLQLDFTIVQCLYGKNTVVDLKPNGSSIPVTNESRVEYVNLVANYKLNTQIQRQSMAFISGMTSVLDLKWLQLFDAEELQIVISGTNNEIDVDDWQEHTKYSGDITGEEKKNSLKLFWDFVRSLNDDQKRKLIRFVTASSRPPMFGFEYLHPEFTIQITSETNHLPTSSTCSNLLKLPAYQTAEEMREKFLLAIESNAGFEFS</sequence>
<dbReference type="PROSITE" id="PS50237">
    <property type="entry name" value="HECT"/>
    <property type="match status" value="1"/>
</dbReference>
<dbReference type="EMBL" id="CABIJS010000111">
    <property type="protein sequence ID" value="VUZ43373.1"/>
    <property type="molecule type" value="Genomic_DNA"/>
</dbReference>
<accession>A0A564Y9Y7</accession>
<keyword evidence="5 6" id="KW-0833">Ubl conjugation pathway</keyword>
<name>A0A564Y9Y7_HYMDI</name>
<evidence type="ECO:0000256" key="3">
    <source>
        <dbReference type="ARBA" id="ARBA00012485"/>
    </source>
</evidence>
<dbReference type="Pfam" id="PF00632">
    <property type="entry name" value="HECT"/>
    <property type="match status" value="1"/>
</dbReference>
<dbReference type="Gene3D" id="3.30.2410.10">
    <property type="entry name" value="Hect, E3 ligase catalytic domain"/>
    <property type="match status" value="1"/>
</dbReference>
<evidence type="ECO:0000313" key="8">
    <source>
        <dbReference type="EMBL" id="VUZ43373.1"/>
    </source>
</evidence>
<protein>
    <recommendedName>
        <fullName evidence="3">HECT-type E3 ubiquitin transferase</fullName>
        <ecNumber evidence="3">2.3.2.26</ecNumber>
    </recommendedName>
</protein>
<evidence type="ECO:0000259" key="7">
    <source>
        <dbReference type="PROSITE" id="PS50237"/>
    </source>
</evidence>
<evidence type="ECO:0000256" key="4">
    <source>
        <dbReference type="ARBA" id="ARBA00022679"/>
    </source>
</evidence>
<comment type="catalytic activity">
    <reaction evidence="1">
        <text>S-ubiquitinyl-[E2 ubiquitin-conjugating enzyme]-L-cysteine + [acceptor protein]-L-lysine = [E2 ubiquitin-conjugating enzyme]-L-cysteine + N(6)-ubiquitinyl-[acceptor protein]-L-lysine.</text>
        <dbReference type="EC" id="2.3.2.26"/>
    </reaction>
</comment>
<dbReference type="InterPro" id="IPR000048">
    <property type="entry name" value="IQ_motif_EF-hand-BS"/>
</dbReference>
<keyword evidence="9" id="KW-1185">Reference proteome</keyword>
<dbReference type="SUPFAM" id="SSF56204">
    <property type="entry name" value="Hect, E3 ligase catalytic domain"/>
    <property type="match status" value="1"/>
</dbReference>
<dbReference type="PROSITE" id="PS50096">
    <property type="entry name" value="IQ"/>
    <property type="match status" value="1"/>
</dbReference>
<evidence type="ECO:0000313" key="9">
    <source>
        <dbReference type="Proteomes" id="UP000321570"/>
    </source>
</evidence>
<dbReference type="CDD" id="cd00078">
    <property type="entry name" value="HECTc"/>
    <property type="match status" value="1"/>
</dbReference>
<dbReference type="InterPro" id="IPR044611">
    <property type="entry name" value="E3A/B/C-like"/>
</dbReference>
<dbReference type="Gene3D" id="3.90.1750.10">
    <property type="entry name" value="Hect, E3 ligase catalytic domains"/>
    <property type="match status" value="1"/>
</dbReference>
<dbReference type="GO" id="GO:0000209">
    <property type="term" value="P:protein polyubiquitination"/>
    <property type="evidence" value="ECO:0007669"/>
    <property type="project" value="InterPro"/>
</dbReference>
<dbReference type="FunFam" id="3.30.2160.10:FF:000002">
    <property type="entry name" value="Putative Ubiquitin-protein ligase E3C"/>
    <property type="match status" value="1"/>
</dbReference>
<comment type="pathway">
    <text evidence="2">Protein modification; protein ubiquitination.</text>
</comment>
<dbReference type="Gene3D" id="3.30.2160.10">
    <property type="entry name" value="Hect, E3 ligase catalytic domain"/>
    <property type="match status" value="1"/>
</dbReference>
<organism evidence="8 9">
    <name type="scientific">Hymenolepis diminuta</name>
    <name type="common">Rat tapeworm</name>
    <dbReference type="NCBI Taxonomy" id="6216"/>
    <lineage>
        <taxon>Eukaryota</taxon>
        <taxon>Metazoa</taxon>
        <taxon>Spiralia</taxon>
        <taxon>Lophotrochozoa</taxon>
        <taxon>Platyhelminthes</taxon>
        <taxon>Cestoda</taxon>
        <taxon>Eucestoda</taxon>
        <taxon>Cyclophyllidea</taxon>
        <taxon>Hymenolepididae</taxon>
        <taxon>Hymenolepis</taxon>
    </lineage>
</organism>
<evidence type="ECO:0000256" key="5">
    <source>
        <dbReference type="ARBA" id="ARBA00022786"/>
    </source>
</evidence>
<dbReference type="InterPro" id="IPR000569">
    <property type="entry name" value="HECT_dom"/>
</dbReference>
<feature type="active site" description="Glycyl thioester intermediate" evidence="6">
    <location>
        <position position="1189"/>
    </location>
</feature>
<reference evidence="8 9" key="1">
    <citation type="submission" date="2019-07" db="EMBL/GenBank/DDBJ databases">
        <authorList>
            <person name="Jastrzebski P J."/>
            <person name="Paukszto L."/>
            <person name="Jastrzebski P J."/>
        </authorList>
    </citation>
    <scope>NUCLEOTIDE SEQUENCE [LARGE SCALE GENOMIC DNA]</scope>
    <source>
        <strain evidence="8 9">WMS-il1</strain>
    </source>
</reference>
<dbReference type="SMART" id="SM00015">
    <property type="entry name" value="IQ"/>
    <property type="match status" value="1"/>
</dbReference>
<dbReference type="InterPro" id="IPR035983">
    <property type="entry name" value="Hect_E3_ubiquitin_ligase"/>
</dbReference>
<evidence type="ECO:0000256" key="1">
    <source>
        <dbReference type="ARBA" id="ARBA00000885"/>
    </source>
</evidence>
<proteinExistence type="predicted"/>
<dbReference type="AlphaFoldDB" id="A0A564Y9Y7"/>
<evidence type="ECO:0000256" key="2">
    <source>
        <dbReference type="ARBA" id="ARBA00004906"/>
    </source>
</evidence>
<keyword evidence="4" id="KW-0808">Transferase</keyword>
<dbReference type="Pfam" id="PF00612">
    <property type="entry name" value="IQ"/>
    <property type="match status" value="1"/>
</dbReference>
<dbReference type="CDD" id="cd23767">
    <property type="entry name" value="IQCD"/>
    <property type="match status" value="1"/>
</dbReference>
<gene>
    <name evidence="8" type="ORF">WMSIL1_LOCUS4005</name>
</gene>
<dbReference type="SMART" id="SM00119">
    <property type="entry name" value="HECTc"/>
    <property type="match status" value="1"/>
</dbReference>
<feature type="domain" description="HECT" evidence="7">
    <location>
        <begin position="880"/>
        <end position="1221"/>
    </location>
</feature>
<dbReference type="GO" id="GO:0061630">
    <property type="term" value="F:ubiquitin protein ligase activity"/>
    <property type="evidence" value="ECO:0007669"/>
    <property type="project" value="UniProtKB-EC"/>
</dbReference>
<dbReference type="PANTHER" id="PTHR45700:SF2">
    <property type="entry name" value="UBIQUITIN-PROTEIN LIGASE E3C"/>
    <property type="match status" value="1"/>
</dbReference>
<dbReference type="EC" id="2.3.2.26" evidence="3"/>
<dbReference type="Gene3D" id="1.20.5.190">
    <property type="match status" value="1"/>
</dbReference>
<evidence type="ECO:0000256" key="6">
    <source>
        <dbReference type="PROSITE-ProRule" id="PRU00104"/>
    </source>
</evidence>
<dbReference type="PANTHER" id="PTHR45700">
    <property type="entry name" value="UBIQUITIN-PROTEIN LIGASE E3C"/>
    <property type="match status" value="1"/>
</dbReference>
<dbReference type="GO" id="GO:0006511">
    <property type="term" value="P:ubiquitin-dependent protein catabolic process"/>
    <property type="evidence" value="ECO:0007669"/>
    <property type="project" value="TreeGrafter"/>
</dbReference>